<name>A0A502CLP8_9SPHN</name>
<dbReference type="RefSeq" id="WP_140869098.1">
    <property type="nucleotide sequence ID" value="NZ_RCZK01000003.1"/>
</dbReference>
<evidence type="ECO:0000313" key="1">
    <source>
        <dbReference type="EMBL" id="TPG13682.1"/>
    </source>
</evidence>
<evidence type="ECO:0000313" key="2">
    <source>
        <dbReference type="Proteomes" id="UP000318413"/>
    </source>
</evidence>
<gene>
    <name evidence="1" type="ORF">EAH84_05765</name>
</gene>
<reference evidence="1 2" key="1">
    <citation type="journal article" date="2019" name="Environ. Microbiol.">
        <title>Species interactions and distinct microbial communities in high Arctic permafrost affected cryosols are associated with the CH4 and CO2 gas fluxes.</title>
        <authorList>
            <person name="Altshuler I."/>
            <person name="Hamel J."/>
            <person name="Turney S."/>
            <person name="Magnuson E."/>
            <person name="Levesque R."/>
            <person name="Greer C."/>
            <person name="Whyte L.G."/>
        </authorList>
    </citation>
    <scope>NUCLEOTIDE SEQUENCE [LARGE SCALE GENOMIC DNA]</scope>
    <source>
        <strain evidence="1 2">S5.1</strain>
    </source>
</reference>
<dbReference type="AlphaFoldDB" id="A0A502CLP8"/>
<keyword evidence="2" id="KW-1185">Reference proteome</keyword>
<dbReference type="EMBL" id="RCZK01000003">
    <property type="protein sequence ID" value="TPG13682.1"/>
    <property type="molecule type" value="Genomic_DNA"/>
</dbReference>
<dbReference type="Pfam" id="PF22397">
    <property type="entry name" value="NADAR-DarT1"/>
    <property type="match status" value="1"/>
</dbReference>
<organism evidence="1 2">
    <name type="scientific">Sphingomonas oligophenolica</name>
    <dbReference type="NCBI Taxonomy" id="301154"/>
    <lineage>
        <taxon>Bacteria</taxon>
        <taxon>Pseudomonadati</taxon>
        <taxon>Pseudomonadota</taxon>
        <taxon>Alphaproteobacteria</taxon>
        <taxon>Sphingomonadales</taxon>
        <taxon>Sphingomonadaceae</taxon>
        <taxon>Sphingomonas</taxon>
    </lineage>
</organism>
<comment type="caution">
    <text evidence="1">The sequence shown here is derived from an EMBL/GenBank/DDBJ whole genome shotgun (WGS) entry which is preliminary data.</text>
</comment>
<proteinExistence type="predicted"/>
<protein>
    <submittedName>
        <fullName evidence="1">Uncharacterized protein</fullName>
    </submittedName>
</protein>
<sequence>MAERPVFVPNLSGKSLVLEMPIAFKWHPGMAASQKRKNVEALHEAAHSRGLTYLLEVSSKSDREIGRRLSAFHQKVRLKDGLLVPLECAFQGSKVFEDGGPYNDLYYIDPRDAKRDNRLKESGNLTRFDFEGEIFPLCPKSVFYDWLYVNAILPERAWLQRLFKVDGFTDIEFNPEKSINCQARSCAFFVALERRGKLDEAISGFDKFAELQNGIGF</sequence>
<dbReference type="Proteomes" id="UP000318413">
    <property type="component" value="Unassembled WGS sequence"/>
</dbReference>
<accession>A0A502CLP8</accession>
<dbReference type="OrthoDB" id="3255715at2"/>
<dbReference type="InterPro" id="IPR053913">
    <property type="entry name" value="NADAR-DarT1"/>
</dbReference>